<name>A0ABR1G434_AURAN</name>
<dbReference type="Proteomes" id="UP001363151">
    <property type="component" value="Unassembled WGS sequence"/>
</dbReference>
<evidence type="ECO:0000313" key="1">
    <source>
        <dbReference type="EMBL" id="KAK7248100.1"/>
    </source>
</evidence>
<organism evidence="1 2">
    <name type="scientific">Aureococcus anophagefferens</name>
    <name type="common">Harmful bloom alga</name>
    <dbReference type="NCBI Taxonomy" id="44056"/>
    <lineage>
        <taxon>Eukaryota</taxon>
        <taxon>Sar</taxon>
        <taxon>Stramenopiles</taxon>
        <taxon>Ochrophyta</taxon>
        <taxon>Pelagophyceae</taxon>
        <taxon>Pelagomonadales</taxon>
        <taxon>Pelagomonadaceae</taxon>
        <taxon>Aureococcus</taxon>
    </lineage>
</organism>
<sequence>MWRTSSTTRGARLAERVVVIWLVCRCLGVAAILILWATSRATELIGTAPEDNVRRGLRPWNGFFVGAEACPAAAAFLEGLFRGARRGLSFCVARADGTVCGEPCDVVLCETQLTRDLGEVARAGAGATTTSAAVSRGAADAAARAARACATATAPATCPPQPLWNRACEAQGVGCDRRGTATPLDVVTSAYPVTRYWRGLKRSLPGGGVSRKDATYGGPRSPVPAFFGDFDWLALARPEFSWDKGLLDPTFVFAQPEALRALRARLERVAPAARRRLLYVGGSDARLSGRTTAPIGLNELYLQEADLAPLLASAAAAAPNKTGDVLAAWGAVWSKASTTARLPGRAAAADLCARRGGEAWLDCGAVAREDWWAALAGHKFMLDPAGHGVQSPKWYEALLAGAVPVCLREPAFEALADAGWPMVLVDAWDDVADAAARDRWWASAGPRLAALRASGALSAAGWFRYLQRSLDVRV</sequence>
<evidence type="ECO:0000313" key="2">
    <source>
        <dbReference type="Proteomes" id="UP001363151"/>
    </source>
</evidence>
<keyword evidence="2" id="KW-1185">Reference proteome</keyword>
<comment type="caution">
    <text evidence="1">The sequence shown here is derived from an EMBL/GenBank/DDBJ whole genome shotgun (WGS) entry which is preliminary data.</text>
</comment>
<accession>A0ABR1G434</accession>
<proteinExistence type="predicted"/>
<protein>
    <submittedName>
        <fullName evidence="1">Calcium-independent phospholipase</fullName>
    </submittedName>
</protein>
<gene>
    <name evidence="1" type="ORF">SO694_0008008</name>
</gene>
<dbReference type="EMBL" id="JBBJCI010000120">
    <property type="protein sequence ID" value="KAK7248100.1"/>
    <property type="molecule type" value="Genomic_DNA"/>
</dbReference>
<reference evidence="1 2" key="1">
    <citation type="submission" date="2024-03" db="EMBL/GenBank/DDBJ databases">
        <title>Aureococcus anophagefferens CCMP1851 and Kratosvirus quantuckense: Draft genome of a second virus-susceptible host strain in the model system.</title>
        <authorList>
            <person name="Chase E."/>
            <person name="Truchon A.R."/>
            <person name="Schepens W."/>
            <person name="Wilhelm S.W."/>
        </authorList>
    </citation>
    <scope>NUCLEOTIDE SEQUENCE [LARGE SCALE GENOMIC DNA]</scope>
    <source>
        <strain evidence="1 2">CCMP1851</strain>
    </source>
</reference>